<accession>A0A6G0XT88</accession>
<keyword evidence="3" id="KW-1185">Reference proteome</keyword>
<feature type="chain" id="PRO_5026050756" evidence="1">
    <location>
        <begin position="20"/>
        <end position="223"/>
    </location>
</feature>
<keyword evidence="1" id="KW-0732">Signal</keyword>
<comment type="caution">
    <text evidence="2">The sequence shown here is derived from an EMBL/GenBank/DDBJ whole genome shotgun (WGS) entry which is preliminary data.</text>
</comment>
<gene>
    <name evidence="2" type="ORF">Ae201684_001493</name>
</gene>
<evidence type="ECO:0000313" key="3">
    <source>
        <dbReference type="Proteomes" id="UP000481153"/>
    </source>
</evidence>
<reference evidence="2 3" key="1">
    <citation type="submission" date="2019-07" db="EMBL/GenBank/DDBJ databases">
        <title>Genomics analysis of Aphanomyces spp. identifies a new class of oomycete effector associated with host adaptation.</title>
        <authorList>
            <person name="Gaulin E."/>
        </authorList>
    </citation>
    <scope>NUCLEOTIDE SEQUENCE [LARGE SCALE GENOMIC DNA]</scope>
    <source>
        <strain evidence="2 3">ATCC 201684</strain>
    </source>
</reference>
<dbReference type="VEuPathDB" id="FungiDB:AeMF1_002731"/>
<feature type="signal peptide" evidence="1">
    <location>
        <begin position="1"/>
        <end position="19"/>
    </location>
</feature>
<name>A0A6G0XT88_9STRA</name>
<sequence length="223" mass="26015">MRAKIVLAFILLCASGVASSKSGTVPPQLPLHFEADLEIKSHLLDAKVKYPPSLRKMKIRYDFTQGLARADILAGYDNGKSYIRRYDTKKEYKVKYGQYKSCERAYLGEDMPVPEFPKDFLYQRNERILGQDCELWTHNIPQSDLRIHVYESKAFNVPIRLTQESRDEEGNWVKQITYDFLNMKVQPQDLSSFDIPGGYSHETCTRNVMGFPYIHAFDYYLRF</sequence>
<dbReference type="Proteomes" id="UP000481153">
    <property type="component" value="Unassembled WGS sequence"/>
</dbReference>
<protein>
    <submittedName>
        <fullName evidence="2">Uncharacterized protein</fullName>
    </submittedName>
</protein>
<organism evidence="2 3">
    <name type="scientific">Aphanomyces euteiches</name>
    <dbReference type="NCBI Taxonomy" id="100861"/>
    <lineage>
        <taxon>Eukaryota</taxon>
        <taxon>Sar</taxon>
        <taxon>Stramenopiles</taxon>
        <taxon>Oomycota</taxon>
        <taxon>Saprolegniomycetes</taxon>
        <taxon>Saprolegniales</taxon>
        <taxon>Verrucalvaceae</taxon>
        <taxon>Aphanomyces</taxon>
    </lineage>
</organism>
<evidence type="ECO:0000313" key="2">
    <source>
        <dbReference type="EMBL" id="KAF0743847.1"/>
    </source>
</evidence>
<dbReference type="EMBL" id="VJMJ01000012">
    <property type="protein sequence ID" value="KAF0743847.1"/>
    <property type="molecule type" value="Genomic_DNA"/>
</dbReference>
<evidence type="ECO:0000256" key="1">
    <source>
        <dbReference type="SAM" id="SignalP"/>
    </source>
</evidence>
<proteinExistence type="predicted"/>
<dbReference type="AlphaFoldDB" id="A0A6G0XT88"/>